<keyword evidence="7" id="KW-0808">Transferase</keyword>
<keyword evidence="7" id="KW-0460">Magnesium</keyword>
<dbReference type="InterPro" id="IPR005111">
    <property type="entry name" value="MoeA_C_domain_IV"/>
</dbReference>
<evidence type="ECO:0000256" key="7">
    <source>
        <dbReference type="RuleBase" id="RU365090"/>
    </source>
</evidence>
<protein>
    <recommendedName>
        <fullName evidence="7">Molybdopterin molybdenumtransferase</fullName>
        <ecNumber evidence="7">2.10.1.1</ecNumber>
    </recommendedName>
</protein>
<dbReference type="InterPro" id="IPR036135">
    <property type="entry name" value="MoeA_linker/N_sf"/>
</dbReference>
<dbReference type="Gene3D" id="3.90.105.10">
    <property type="entry name" value="Molybdopterin biosynthesis moea protein, domain 2"/>
    <property type="match status" value="1"/>
</dbReference>
<dbReference type="NCBIfam" id="TIGR00177">
    <property type="entry name" value="molyb_syn"/>
    <property type="match status" value="1"/>
</dbReference>
<comment type="caution">
    <text evidence="9">The sequence shown here is derived from an EMBL/GenBank/DDBJ whole genome shotgun (WGS) entry which is preliminary data.</text>
</comment>
<comment type="similarity">
    <text evidence="3 7">Belongs to the MoeA family.</text>
</comment>
<evidence type="ECO:0000256" key="5">
    <source>
        <dbReference type="ARBA" id="ARBA00023150"/>
    </source>
</evidence>
<dbReference type="Pfam" id="PF03454">
    <property type="entry name" value="MoeA_C"/>
    <property type="match status" value="1"/>
</dbReference>
<dbReference type="EC" id="2.10.1.1" evidence="7"/>
<name>A0ABX1JNY8_9MICC</name>
<dbReference type="InterPro" id="IPR001453">
    <property type="entry name" value="MoaB/Mog_dom"/>
</dbReference>
<evidence type="ECO:0000256" key="4">
    <source>
        <dbReference type="ARBA" id="ARBA00022505"/>
    </source>
</evidence>
<dbReference type="InterPro" id="IPR005110">
    <property type="entry name" value="MoeA_linker/N"/>
</dbReference>
<accession>A0ABX1JNY8</accession>
<dbReference type="PANTHER" id="PTHR10192:SF5">
    <property type="entry name" value="GEPHYRIN"/>
    <property type="match status" value="1"/>
</dbReference>
<comment type="catalytic activity">
    <reaction evidence="6">
        <text>adenylyl-molybdopterin + molybdate = Mo-molybdopterin + AMP + H(+)</text>
        <dbReference type="Rhea" id="RHEA:35047"/>
        <dbReference type="ChEBI" id="CHEBI:15378"/>
        <dbReference type="ChEBI" id="CHEBI:36264"/>
        <dbReference type="ChEBI" id="CHEBI:62727"/>
        <dbReference type="ChEBI" id="CHEBI:71302"/>
        <dbReference type="ChEBI" id="CHEBI:456215"/>
        <dbReference type="EC" id="2.10.1.1"/>
    </reaction>
</comment>
<evidence type="ECO:0000256" key="3">
    <source>
        <dbReference type="ARBA" id="ARBA00010763"/>
    </source>
</evidence>
<evidence type="ECO:0000313" key="9">
    <source>
        <dbReference type="EMBL" id="NKX49532.1"/>
    </source>
</evidence>
<dbReference type="PANTHER" id="PTHR10192">
    <property type="entry name" value="MOLYBDOPTERIN BIOSYNTHESIS PROTEIN"/>
    <property type="match status" value="1"/>
</dbReference>
<dbReference type="Gene3D" id="3.40.980.10">
    <property type="entry name" value="MoaB/Mog-like domain"/>
    <property type="match status" value="1"/>
</dbReference>
<dbReference type="NCBIfam" id="NF045515">
    <property type="entry name" value="Glp_gephyrin"/>
    <property type="match status" value="1"/>
</dbReference>
<keyword evidence="4 7" id="KW-0500">Molybdenum</keyword>
<dbReference type="Pfam" id="PF03453">
    <property type="entry name" value="MoeA_N"/>
    <property type="match status" value="1"/>
</dbReference>
<dbReference type="CDD" id="cd00887">
    <property type="entry name" value="MoeA"/>
    <property type="match status" value="1"/>
</dbReference>
<keyword evidence="5 7" id="KW-0501">Molybdenum cofactor biosynthesis</keyword>
<comment type="function">
    <text evidence="1 7">Catalyzes the insertion of molybdate into adenylated molybdopterin with the concomitant release of AMP.</text>
</comment>
<dbReference type="SUPFAM" id="SSF53218">
    <property type="entry name" value="Molybdenum cofactor biosynthesis proteins"/>
    <property type="match status" value="1"/>
</dbReference>
<dbReference type="EMBL" id="JAAZSR010000022">
    <property type="protein sequence ID" value="NKX49532.1"/>
    <property type="molecule type" value="Genomic_DNA"/>
</dbReference>
<comment type="cofactor">
    <cofactor evidence="7">
        <name>Mg(2+)</name>
        <dbReference type="ChEBI" id="CHEBI:18420"/>
    </cofactor>
</comment>
<dbReference type="Pfam" id="PF00994">
    <property type="entry name" value="MoCF_biosynth"/>
    <property type="match status" value="1"/>
</dbReference>
<evidence type="ECO:0000256" key="1">
    <source>
        <dbReference type="ARBA" id="ARBA00002901"/>
    </source>
</evidence>
<dbReference type="SUPFAM" id="SSF63867">
    <property type="entry name" value="MoeA C-terminal domain-like"/>
    <property type="match status" value="1"/>
</dbReference>
<evidence type="ECO:0000256" key="6">
    <source>
        <dbReference type="ARBA" id="ARBA00047317"/>
    </source>
</evidence>
<dbReference type="InterPro" id="IPR038987">
    <property type="entry name" value="MoeA-like"/>
</dbReference>
<proteinExistence type="inferred from homology"/>
<reference evidence="9 10" key="1">
    <citation type="submission" date="2020-04" db="EMBL/GenBank/DDBJ databases">
        <authorList>
            <person name="Liu S."/>
        </authorList>
    </citation>
    <scope>NUCLEOTIDE SEQUENCE [LARGE SCALE GENOMIC DNA]</scope>
    <source>
        <strain evidence="9 10">CGMCC 1.15091</strain>
    </source>
</reference>
<evidence type="ECO:0000313" key="10">
    <source>
        <dbReference type="Proteomes" id="UP000523795"/>
    </source>
</evidence>
<organism evidence="9 10">
    <name type="scientific">Arthrobacter deserti</name>
    <dbReference type="NCBI Taxonomy" id="1742687"/>
    <lineage>
        <taxon>Bacteria</taxon>
        <taxon>Bacillati</taxon>
        <taxon>Actinomycetota</taxon>
        <taxon>Actinomycetes</taxon>
        <taxon>Micrococcales</taxon>
        <taxon>Micrococcaceae</taxon>
        <taxon>Arthrobacter</taxon>
    </lineage>
</organism>
<dbReference type="InterPro" id="IPR036425">
    <property type="entry name" value="MoaB/Mog-like_dom_sf"/>
</dbReference>
<feature type="domain" description="MoaB/Mog" evidence="8">
    <location>
        <begin position="190"/>
        <end position="328"/>
    </location>
</feature>
<gene>
    <name evidence="9" type="ORF">HER39_02830</name>
</gene>
<evidence type="ECO:0000259" key="8">
    <source>
        <dbReference type="SMART" id="SM00852"/>
    </source>
</evidence>
<dbReference type="Proteomes" id="UP000523795">
    <property type="component" value="Unassembled WGS sequence"/>
</dbReference>
<evidence type="ECO:0000256" key="2">
    <source>
        <dbReference type="ARBA" id="ARBA00005046"/>
    </source>
</evidence>
<dbReference type="Gene3D" id="2.170.190.11">
    <property type="entry name" value="Molybdopterin biosynthesis moea protein, domain 3"/>
    <property type="match status" value="1"/>
</dbReference>
<dbReference type="SMART" id="SM00852">
    <property type="entry name" value="MoCF_biosynth"/>
    <property type="match status" value="1"/>
</dbReference>
<keyword evidence="7" id="KW-0479">Metal-binding</keyword>
<keyword evidence="10" id="KW-1185">Reference proteome</keyword>
<comment type="pathway">
    <text evidence="2 7">Cofactor biosynthesis; molybdopterin biosynthesis.</text>
</comment>
<dbReference type="InterPro" id="IPR036688">
    <property type="entry name" value="MoeA_C_domain_IV_sf"/>
</dbReference>
<sequence>MRRAVSEHRQQVLDLVRSAWQRRLAEGRGEEAVPLAGALHRVLARDLTAPVSLPPFANSQMDGYAVSSRATAAGTVFAVAPPVPAGRAAGPLPPGCAVPVMTGAMLPAGADAVVPVEQAVPDTFAPFEPGRTVVLPANVPAGQYVRAAGSDIAAGTCALPAGAMLKAGQLGLLAALGIAEVPVRPRLRVLLLSTGDEVVAPGGTLGPGQIYDANTTLLSAALAEAGCDVASARIVADAPEAFTRALAEDVERLAPDLVVSSGGISKGAFEVVKQALAGGGVDFASVAMQPGGPQAAGTVGETAFLGFPGNPVSSLVSFEMFLRPALSSVLAVPAPRTVLQVPLAAPVESPAGIHQVRRGRYDGAAVMPVGGPGSHLVHALARSNALIQLPPGAARREAGENVEVWLI</sequence>
<dbReference type="Gene3D" id="2.40.340.10">
    <property type="entry name" value="MoeA, C-terminal, domain IV"/>
    <property type="match status" value="1"/>
</dbReference>
<dbReference type="SUPFAM" id="SSF63882">
    <property type="entry name" value="MoeA N-terminal region -like"/>
    <property type="match status" value="1"/>
</dbReference>